<dbReference type="Proteomes" id="UP000769528">
    <property type="component" value="Unassembled WGS sequence"/>
</dbReference>
<dbReference type="EMBL" id="JAEUBF010001473">
    <property type="protein sequence ID" value="KAH3664414.1"/>
    <property type="molecule type" value="Genomic_DNA"/>
</dbReference>
<dbReference type="Pfam" id="PF12796">
    <property type="entry name" value="Ank_2"/>
    <property type="match status" value="3"/>
</dbReference>
<evidence type="ECO:0000256" key="2">
    <source>
        <dbReference type="ARBA" id="ARBA00023043"/>
    </source>
</evidence>
<gene>
    <name evidence="4" type="ORF">WICMUC_005799</name>
</gene>
<feature type="repeat" description="ANK" evidence="3">
    <location>
        <begin position="84"/>
        <end position="116"/>
    </location>
</feature>
<dbReference type="PROSITE" id="PS50088">
    <property type="entry name" value="ANK_REPEAT"/>
    <property type="match status" value="4"/>
</dbReference>
<evidence type="ECO:0000313" key="4">
    <source>
        <dbReference type="EMBL" id="KAH3664414.1"/>
    </source>
</evidence>
<accession>A0A9P8T3Q0</accession>
<feature type="repeat" description="ANK" evidence="3">
    <location>
        <begin position="119"/>
        <end position="151"/>
    </location>
</feature>
<dbReference type="InterPro" id="IPR002110">
    <property type="entry name" value="Ankyrin_rpt"/>
</dbReference>
<dbReference type="AlphaFoldDB" id="A0A9P8T3Q0"/>
<sequence>MSGKNFALHEAARDGKILTVKGLISSDPKSVLVKDDDGRIPLHWAVTFQHLEIISILLNPFKFQQGETKVKRFEIDIDDFTDDSGWTALHIASSVGNLEILQFLLNHEPNPDVNLQTNTGLTSIHLATSKNHLDIVKELVSKGGSVRIKDKKSQYPIHRAAANGYLGLVELFSKDLKSPLNAKDINGWTPLHHALSEGFGDVAISLVKFGADYNIQDNDGLIPIQVAVDENVAKYFKAELLSEGLDV</sequence>
<feature type="repeat" description="ANK" evidence="3">
    <location>
        <begin position="186"/>
        <end position="218"/>
    </location>
</feature>
<dbReference type="SMART" id="SM00248">
    <property type="entry name" value="ANK"/>
    <property type="match status" value="6"/>
</dbReference>
<reference evidence="4" key="1">
    <citation type="journal article" date="2021" name="Open Biol.">
        <title>Shared evolutionary footprints suggest mitochondrial oxidative damage underlies multiple complex I losses in fungi.</title>
        <authorList>
            <person name="Schikora-Tamarit M.A."/>
            <person name="Marcet-Houben M."/>
            <person name="Nosek J."/>
            <person name="Gabaldon T."/>
        </authorList>
    </citation>
    <scope>NUCLEOTIDE SEQUENCE</scope>
    <source>
        <strain evidence="4">CBS6341</strain>
    </source>
</reference>
<proteinExistence type="predicted"/>
<feature type="repeat" description="ANK" evidence="3">
    <location>
        <begin position="37"/>
        <end position="59"/>
    </location>
</feature>
<reference evidence="4" key="2">
    <citation type="submission" date="2021-01" db="EMBL/GenBank/DDBJ databases">
        <authorList>
            <person name="Schikora-Tamarit M.A."/>
        </authorList>
    </citation>
    <scope>NUCLEOTIDE SEQUENCE</scope>
    <source>
        <strain evidence="4">CBS6341</strain>
    </source>
</reference>
<keyword evidence="2 3" id="KW-0040">ANK repeat</keyword>
<comment type="caution">
    <text evidence="4">The sequence shown here is derived from an EMBL/GenBank/DDBJ whole genome shotgun (WGS) entry which is preliminary data.</text>
</comment>
<keyword evidence="5" id="KW-1185">Reference proteome</keyword>
<dbReference type="PANTHER" id="PTHR24161">
    <property type="entry name" value="ANK_REP_REGION DOMAIN-CONTAINING PROTEIN-RELATED"/>
    <property type="match status" value="1"/>
</dbReference>
<evidence type="ECO:0000256" key="3">
    <source>
        <dbReference type="PROSITE-ProRule" id="PRU00023"/>
    </source>
</evidence>
<evidence type="ECO:0000256" key="1">
    <source>
        <dbReference type="ARBA" id="ARBA00022737"/>
    </source>
</evidence>
<dbReference type="OrthoDB" id="539213at2759"/>
<keyword evidence="1" id="KW-0677">Repeat</keyword>
<protein>
    <submittedName>
        <fullName evidence="4">Uncharacterized protein</fullName>
    </submittedName>
</protein>
<dbReference type="SUPFAM" id="SSF48403">
    <property type="entry name" value="Ankyrin repeat"/>
    <property type="match status" value="1"/>
</dbReference>
<name>A0A9P8T3Q0_9ASCO</name>
<organism evidence="4 5">
    <name type="scientific">Wickerhamomyces mucosus</name>
    <dbReference type="NCBI Taxonomy" id="1378264"/>
    <lineage>
        <taxon>Eukaryota</taxon>
        <taxon>Fungi</taxon>
        <taxon>Dikarya</taxon>
        <taxon>Ascomycota</taxon>
        <taxon>Saccharomycotina</taxon>
        <taxon>Saccharomycetes</taxon>
        <taxon>Phaffomycetales</taxon>
        <taxon>Wickerhamomycetaceae</taxon>
        <taxon>Wickerhamomyces</taxon>
    </lineage>
</organism>
<dbReference type="PANTHER" id="PTHR24161:SF124">
    <property type="entry name" value="TRANSIENT RECEPTOR POTENTIAL CHANNEL PYREXIA"/>
    <property type="match status" value="1"/>
</dbReference>
<dbReference type="Gene3D" id="1.25.40.20">
    <property type="entry name" value="Ankyrin repeat-containing domain"/>
    <property type="match status" value="1"/>
</dbReference>
<dbReference type="PROSITE" id="PS50297">
    <property type="entry name" value="ANK_REP_REGION"/>
    <property type="match status" value="4"/>
</dbReference>
<dbReference type="InterPro" id="IPR036770">
    <property type="entry name" value="Ankyrin_rpt-contain_sf"/>
</dbReference>
<evidence type="ECO:0000313" key="5">
    <source>
        <dbReference type="Proteomes" id="UP000769528"/>
    </source>
</evidence>
<dbReference type="PRINTS" id="PR01415">
    <property type="entry name" value="ANKYRIN"/>
</dbReference>